<evidence type="ECO:0000313" key="3">
    <source>
        <dbReference type="Proteomes" id="UP000663848"/>
    </source>
</evidence>
<dbReference type="EMBL" id="CAJOBR010052246">
    <property type="protein sequence ID" value="CAF5053640.1"/>
    <property type="molecule type" value="Genomic_DNA"/>
</dbReference>
<name>A0A822CWE0_9BILA</name>
<accession>A0A822CWE0</accession>
<keyword evidence="1" id="KW-0732">Signal</keyword>
<feature type="signal peptide" evidence="1">
    <location>
        <begin position="1"/>
        <end position="17"/>
    </location>
</feature>
<feature type="non-terminal residue" evidence="2">
    <location>
        <position position="59"/>
    </location>
</feature>
<reference evidence="2" key="1">
    <citation type="submission" date="2021-02" db="EMBL/GenBank/DDBJ databases">
        <authorList>
            <person name="Nowell W R."/>
        </authorList>
    </citation>
    <scope>NUCLEOTIDE SEQUENCE</scope>
</reference>
<sequence length="59" mass="6912">MMQKFFSFVLFIVVINAQQFQAAWELNYLFPSMIFEPASKLTPPYKQGIYSYSFVIPPP</sequence>
<dbReference type="Proteomes" id="UP000663848">
    <property type="component" value="Unassembled WGS sequence"/>
</dbReference>
<evidence type="ECO:0000313" key="2">
    <source>
        <dbReference type="EMBL" id="CAF5053640.1"/>
    </source>
</evidence>
<protein>
    <submittedName>
        <fullName evidence="2">Uncharacterized protein</fullName>
    </submittedName>
</protein>
<comment type="caution">
    <text evidence="2">The sequence shown here is derived from an EMBL/GenBank/DDBJ whole genome shotgun (WGS) entry which is preliminary data.</text>
</comment>
<gene>
    <name evidence="2" type="ORF">QYT958_LOCUS42215</name>
</gene>
<organism evidence="2 3">
    <name type="scientific">Rotaria socialis</name>
    <dbReference type="NCBI Taxonomy" id="392032"/>
    <lineage>
        <taxon>Eukaryota</taxon>
        <taxon>Metazoa</taxon>
        <taxon>Spiralia</taxon>
        <taxon>Gnathifera</taxon>
        <taxon>Rotifera</taxon>
        <taxon>Eurotatoria</taxon>
        <taxon>Bdelloidea</taxon>
        <taxon>Philodinida</taxon>
        <taxon>Philodinidae</taxon>
        <taxon>Rotaria</taxon>
    </lineage>
</organism>
<proteinExistence type="predicted"/>
<dbReference type="AlphaFoldDB" id="A0A822CWE0"/>
<evidence type="ECO:0000256" key="1">
    <source>
        <dbReference type="SAM" id="SignalP"/>
    </source>
</evidence>
<feature type="chain" id="PRO_5032577680" evidence="1">
    <location>
        <begin position="18"/>
        <end position="59"/>
    </location>
</feature>